<proteinExistence type="predicted"/>
<keyword evidence="1" id="KW-0472">Membrane</keyword>
<dbReference type="PATRIC" id="fig|480418.6.peg.966"/>
<feature type="transmembrane region" description="Helical" evidence="1">
    <location>
        <begin position="12"/>
        <end position="41"/>
    </location>
</feature>
<keyword evidence="1" id="KW-1133">Transmembrane helix</keyword>
<dbReference type="Proteomes" id="UP000053699">
    <property type="component" value="Unassembled WGS sequence"/>
</dbReference>
<organism evidence="2 3">
    <name type="scientific">Mycobacterium lepromatosis</name>
    <dbReference type="NCBI Taxonomy" id="480418"/>
    <lineage>
        <taxon>Bacteria</taxon>
        <taxon>Bacillati</taxon>
        <taxon>Actinomycetota</taxon>
        <taxon>Actinomycetes</taxon>
        <taxon>Mycobacteriales</taxon>
        <taxon>Mycobacteriaceae</taxon>
        <taxon>Mycobacterium</taxon>
    </lineage>
</organism>
<evidence type="ECO:0000313" key="3">
    <source>
        <dbReference type="Proteomes" id="UP000053699"/>
    </source>
</evidence>
<dbReference type="RefSeq" id="WP_237756024.1">
    <property type="nucleotide sequence ID" value="NZ_CP083405.1"/>
</dbReference>
<dbReference type="EMBL" id="JRPY01000092">
    <property type="protein sequence ID" value="KJX74748.1"/>
    <property type="molecule type" value="Genomic_DNA"/>
</dbReference>
<comment type="caution">
    <text evidence="2">The sequence shown here is derived from an EMBL/GenBank/DDBJ whole genome shotgun (WGS) entry which is preliminary data.</text>
</comment>
<accession>A0A0F4EPD3</accession>
<evidence type="ECO:0000256" key="1">
    <source>
        <dbReference type="SAM" id="Phobius"/>
    </source>
</evidence>
<dbReference type="AlphaFoldDB" id="A0A0F4EPD3"/>
<gene>
    <name evidence="2" type="ORF">MLPM_5094</name>
</gene>
<name>A0A0F4EPD3_9MYCO</name>
<sequence>MLSQSFPRNESGVASFILGVVPLITYWLLVGIAFGIAAVLTGDIARKRVQRGEAHNSRVAMLGIDLGTVSIGGNARRSEPLRSIERRLDWLLPPMFGH</sequence>
<keyword evidence="1" id="KW-0812">Transmembrane</keyword>
<reference evidence="2 3" key="1">
    <citation type="journal article" date="2015" name="Proc. Natl. Acad. Sci. U.S.A.">
        <title>Insight into the evolution and origin of leprosy bacilli from the genome sequence of Mycobacterium lepromatosis.</title>
        <authorList>
            <person name="Singh P."/>
            <person name="Benjak A."/>
            <person name="Schuenemann V.J."/>
            <person name="Herbig A."/>
            <person name="Avanzi C."/>
            <person name="Busso P."/>
            <person name="Nieselt K."/>
            <person name="Krause J."/>
            <person name="Vera-Cabrera L."/>
            <person name="Cole S.T."/>
        </authorList>
    </citation>
    <scope>NUCLEOTIDE SEQUENCE [LARGE SCALE GENOMIC DNA]</scope>
    <source>
        <strain evidence="2 3">Mx1-22A</strain>
    </source>
</reference>
<protein>
    <submittedName>
        <fullName evidence="2">Uncharacterized protein</fullName>
    </submittedName>
</protein>
<evidence type="ECO:0000313" key="2">
    <source>
        <dbReference type="EMBL" id="KJX74748.1"/>
    </source>
</evidence>
<keyword evidence="3" id="KW-1185">Reference proteome</keyword>